<keyword evidence="3" id="KW-0812">Transmembrane</keyword>
<sequence length="167" mass="19346">MKDAHITRTMMERYVLGQLSEDERKCIDEHLLTCDRCLQQLMEAEPLLGPQVQLSAKDLHRLEERVISQLHADRKKPVRRRVRWLQRTSVQYAVAASITLILFISGAFSNVALKLAELEMSAAVEQRSSQHPSTILNPASQESWSEQLMNRTGDWLDRLKAYRFDQQ</sequence>
<accession>A0A916QHQ3</accession>
<organism evidence="5 6">
    <name type="scientific">Insulibacter thermoxylanivorax</name>
    <dbReference type="NCBI Taxonomy" id="2749268"/>
    <lineage>
        <taxon>Bacteria</taxon>
        <taxon>Bacillati</taxon>
        <taxon>Bacillota</taxon>
        <taxon>Bacilli</taxon>
        <taxon>Bacillales</taxon>
        <taxon>Paenibacillaceae</taxon>
        <taxon>Insulibacter</taxon>
    </lineage>
</organism>
<comment type="similarity">
    <text evidence="1">Belongs to the zinc-associated anti-sigma factor (ZAS) superfamily. Anti-sigma-W factor family.</text>
</comment>
<evidence type="ECO:0000256" key="1">
    <source>
        <dbReference type="ARBA" id="ARBA00024353"/>
    </source>
</evidence>
<evidence type="ECO:0000313" key="6">
    <source>
        <dbReference type="Proteomes" id="UP000654993"/>
    </source>
</evidence>
<keyword evidence="6" id="KW-1185">Reference proteome</keyword>
<evidence type="ECO:0000256" key="3">
    <source>
        <dbReference type="SAM" id="Phobius"/>
    </source>
</evidence>
<name>A0A916QHQ3_9BACL</name>
<feature type="transmembrane region" description="Helical" evidence="3">
    <location>
        <begin position="89"/>
        <end position="108"/>
    </location>
</feature>
<keyword evidence="3" id="KW-0472">Membrane</keyword>
<feature type="domain" description="Putative zinc-finger" evidence="4">
    <location>
        <begin position="8"/>
        <end position="37"/>
    </location>
</feature>
<keyword evidence="3" id="KW-1133">Transmembrane helix</keyword>
<evidence type="ECO:0000259" key="4">
    <source>
        <dbReference type="Pfam" id="PF13490"/>
    </source>
</evidence>
<gene>
    <name evidence="5" type="ORF">PRECH8_24790</name>
</gene>
<dbReference type="Pfam" id="PF13490">
    <property type="entry name" value="zf-HC2"/>
    <property type="match status" value="1"/>
</dbReference>
<comment type="caution">
    <text evidence="5">The sequence shown here is derived from an EMBL/GenBank/DDBJ whole genome shotgun (WGS) entry which is preliminary data.</text>
</comment>
<dbReference type="AlphaFoldDB" id="A0A916QHQ3"/>
<proteinExistence type="inferred from homology"/>
<dbReference type="Gene3D" id="1.10.10.1320">
    <property type="entry name" value="Anti-sigma factor, zinc-finger domain"/>
    <property type="match status" value="1"/>
</dbReference>
<dbReference type="RefSeq" id="WP_200967396.1">
    <property type="nucleotide sequence ID" value="NZ_BMAQ01000036.1"/>
</dbReference>
<dbReference type="EMBL" id="BMAQ01000036">
    <property type="protein sequence ID" value="GFR39183.1"/>
    <property type="molecule type" value="Genomic_DNA"/>
</dbReference>
<protein>
    <recommendedName>
        <fullName evidence="2">Anti-sigma-W factor RsiW</fullName>
    </recommendedName>
</protein>
<reference evidence="5" key="2">
    <citation type="journal article" date="2021" name="Data Brief">
        <title>Draft genome sequence data of the facultative, thermophilic, xylanolytic bacterium Paenibacillus sp. strain DA-C8.</title>
        <authorList>
            <person name="Chhe C."/>
            <person name="Uke A."/>
            <person name="Baramee S."/>
            <person name="Ungkulpasvich U."/>
            <person name="Tachaapaikoon C."/>
            <person name="Pason P."/>
            <person name="Waeonukul R."/>
            <person name="Ratanakhanokchai K."/>
            <person name="Kosugi A."/>
        </authorList>
    </citation>
    <scope>NUCLEOTIDE SEQUENCE</scope>
    <source>
        <strain evidence="5">DA-C8</strain>
    </source>
</reference>
<dbReference type="InterPro" id="IPR027383">
    <property type="entry name" value="Znf_put"/>
</dbReference>
<evidence type="ECO:0000313" key="5">
    <source>
        <dbReference type="EMBL" id="GFR39183.1"/>
    </source>
</evidence>
<dbReference type="Proteomes" id="UP000654993">
    <property type="component" value="Unassembled WGS sequence"/>
</dbReference>
<evidence type="ECO:0000256" key="2">
    <source>
        <dbReference type="ARBA" id="ARBA00024438"/>
    </source>
</evidence>
<reference evidence="5" key="1">
    <citation type="submission" date="2020-08" db="EMBL/GenBank/DDBJ databases">
        <authorList>
            <person name="Uke A."/>
            <person name="Chhe C."/>
            <person name="Baramee S."/>
            <person name="Kosugi A."/>
        </authorList>
    </citation>
    <scope>NUCLEOTIDE SEQUENCE</scope>
    <source>
        <strain evidence="5">DA-C8</strain>
    </source>
</reference>
<dbReference type="InterPro" id="IPR041916">
    <property type="entry name" value="Anti_sigma_zinc_sf"/>
</dbReference>